<dbReference type="Proteomes" id="UP000241899">
    <property type="component" value="Unassembled WGS sequence"/>
</dbReference>
<comment type="similarity">
    <text evidence="1">Belongs to the HipA Ser/Thr kinase family.</text>
</comment>
<evidence type="ECO:0000259" key="4">
    <source>
        <dbReference type="Pfam" id="PF07804"/>
    </source>
</evidence>
<proteinExistence type="inferred from homology"/>
<evidence type="ECO:0000313" key="7">
    <source>
        <dbReference type="Proteomes" id="UP000241899"/>
    </source>
</evidence>
<keyword evidence="2" id="KW-0808">Transferase</keyword>
<comment type="caution">
    <text evidence="6">The sequence shown here is derived from an EMBL/GenBank/DDBJ whole genome shotgun (WGS) entry which is preliminary data.</text>
</comment>
<dbReference type="NCBIfam" id="TIGR03071">
    <property type="entry name" value="couple_hipA"/>
    <property type="match status" value="1"/>
</dbReference>
<dbReference type="OrthoDB" id="9805913at2"/>
<evidence type="ECO:0000259" key="5">
    <source>
        <dbReference type="Pfam" id="PF13657"/>
    </source>
</evidence>
<dbReference type="RefSeq" id="WP_107325479.1">
    <property type="nucleotide sequence ID" value="NZ_NHSP01000019.1"/>
</dbReference>
<name>A0A2T4JGI9_9RHOB</name>
<dbReference type="Pfam" id="PF07804">
    <property type="entry name" value="HipA_C"/>
    <property type="match status" value="1"/>
</dbReference>
<sequence length="446" mass="47818">MAKRGRSGTMQVLLNGRLVGHLRLASSGAISFAYDPTWLAWEHAMPTSLSLPLREEAHQGAPVIAYLENLLPDNQAIRERVAARVRAGGTDAWALLEKIGRDCVGALQFVSGEVPEAGGLEGEPVTEAQIAALLRNLASAPLGLDEDDDFRISIAGAQEKTALLRHNGEWVRPSGLTPTTHILKTQLGVLPNGINLSDSVENEFFCMSFCRAMGADVAEVEIVDFEDVRSLVVTRFDRRWTADGRLIRLPQEDFCQALSVPPSQKYQMDGGPGITEGIGLLAGSDDALADQRAFFRAQVLFWLLGATDGHAKNFSIALRPGGFRMTPLYDVLSAQKAVDEGQIRQNRMRLAMAVDGHYRINEVVPRHFLQAAKAAGFGVALAEEVLAHAAERVEGALEETQASLAEGFPTALAEVVADGIRARAASLDLQTASGGAECATGAGKST</sequence>
<evidence type="ECO:0000256" key="3">
    <source>
        <dbReference type="ARBA" id="ARBA00022777"/>
    </source>
</evidence>
<dbReference type="CDD" id="cd17808">
    <property type="entry name" value="HipA_Ec_like"/>
    <property type="match status" value="1"/>
</dbReference>
<evidence type="ECO:0000256" key="2">
    <source>
        <dbReference type="ARBA" id="ARBA00022679"/>
    </source>
</evidence>
<protein>
    <submittedName>
        <fullName evidence="6">Toxin HipA</fullName>
    </submittedName>
</protein>
<dbReference type="Pfam" id="PF13657">
    <property type="entry name" value="Couple_hipA"/>
    <property type="match status" value="1"/>
</dbReference>
<organism evidence="6 7">
    <name type="scientific">Phaeovulum veldkampii DSM 11550</name>
    <dbReference type="NCBI Taxonomy" id="1185920"/>
    <lineage>
        <taxon>Bacteria</taxon>
        <taxon>Pseudomonadati</taxon>
        <taxon>Pseudomonadota</taxon>
        <taxon>Alphaproteobacteria</taxon>
        <taxon>Rhodobacterales</taxon>
        <taxon>Paracoccaceae</taxon>
        <taxon>Phaeovulum</taxon>
    </lineage>
</organism>
<dbReference type="InterPro" id="IPR052028">
    <property type="entry name" value="HipA_Ser/Thr_kinase"/>
</dbReference>
<reference evidence="6 7" key="1">
    <citation type="submission" date="2018-03" db="EMBL/GenBank/DDBJ databases">
        <title>Rhodobacter veldkampii.</title>
        <authorList>
            <person name="Meyer T.E."/>
            <person name="Miller S."/>
            <person name="Lodha T."/>
            <person name="Gandham S."/>
            <person name="Chintalapati S."/>
            <person name="Chintalapati V.R."/>
        </authorList>
    </citation>
    <scope>NUCLEOTIDE SEQUENCE [LARGE SCALE GENOMIC DNA]</scope>
    <source>
        <strain evidence="6 7">DSM 11550</strain>
    </source>
</reference>
<dbReference type="GO" id="GO:0005829">
    <property type="term" value="C:cytosol"/>
    <property type="evidence" value="ECO:0007669"/>
    <property type="project" value="TreeGrafter"/>
</dbReference>
<keyword evidence="3" id="KW-0418">Kinase</keyword>
<dbReference type="AlphaFoldDB" id="A0A2T4JGI9"/>
<gene>
    <name evidence="6" type="ORF">C5F46_11430</name>
</gene>
<dbReference type="EMBL" id="PZKF01000026">
    <property type="protein sequence ID" value="PTE17016.1"/>
    <property type="molecule type" value="Genomic_DNA"/>
</dbReference>
<dbReference type="PANTHER" id="PTHR37419">
    <property type="entry name" value="SERINE/THREONINE-PROTEIN KINASE TOXIN HIPA"/>
    <property type="match status" value="1"/>
</dbReference>
<keyword evidence="7" id="KW-1185">Reference proteome</keyword>
<dbReference type="GO" id="GO:0004674">
    <property type="term" value="F:protein serine/threonine kinase activity"/>
    <property type="evidence" value="ECO:0007669"/>
    <property type="project" value="TreeGrafter"/>
</dbReference>
<dbReference type="InterPro" id="IPR017508">
    <property type="entry name" value="HipA_N1"/>
</dbReference>
<dbReference type="InterPro" id="IPR012893">
    <property type="entry name" value="HipA-like_C"/>
</dbReference>
<dbReference type="PANTHER" id="PTHR37419:SF1">
    <property type="entry name" value="SERINE_THREONINE-PROTEIN KINASE TOXIN HIPA"/>
    <property type="match status" value="1"/>
</dbReference>
<feature type="domain" description="HipA-like C-terminal" evidence="4">
    <location>
        <begin position="152"/>
        <end position="394"/>
    </location>
</feature>
<accession>A0A2T4JGI9</accession>
<evidence type="ECO:0000313" key="6">
    <source>
        <dbReference type="EMBL" id="PTE17016.1"/>
    </source>
</evidence>
<evidence type="ECO:0000256" key="1">
    <source>
        <dbReference type="ARBA" id="ARBA00010164"/>
    </source>
</evidence>
<feature type="domain" description="HipA N-terminal subdomain 1" evidence="5">
    <location>
        <begin position="11"/>
        <end position="109"/>
    </location>
</feature>